<dbReference type="PROSITE" id="PS51186">
    <property type="entry name" value="GNAT"/>
    <property type="match status" value="1"/>
</dbReference>
<accession>A0ABS5E1V8</accession>
<protein>
    <submittedName>
        <fullName evidence="2">GNAT family N-acetyltransferase</fullName>
        <ecNumber evidence="2">2.3.1.-</ecNumber>
    </submittedName>
</protein>
<dbReference type="EMBL" id="JAGQDG010000007">
    <property type="protein sequence ID" value="MBQ0937304.1"/>
    <property type="molecule type" value="Genomic_DNA"/>
</dbReference>
<proteinExistence type="predicted"/>
<dbReference type="Gene3D" id="3.40.630.30">
    <property type="match status" value="1"/>
</dbReference>
<dbReference type="RefSeq" id="WP_210810798.1">
    <property type="nucleotide sequence ID" value="NZ_JAGQDG010000007.1"/>
</dbReference>
<evidence type="ECO:0000313" key="3">
    <source>
        <dbReference type="Proteomes" id="UP000672097"/>
    </source>
</evidence>
<dbReference type="SUPFAM" id="SSF55729">
    <property type="entry name" value="Acyl-CoA N-acyltransferases (Nat)"/>
    <property type="match status" value="1"/>
</dbReference>
<reference evidence="2 3" key="1">
    <citation type="submission" date="2021-04" db="EMBL/GenBank/DDBJ databases">
        <title>The genome sequence of type strain Ideonella paludis KCTC 32238.</title>
        <authorList>
            <person name="Liu Y."/>
        </authorList>
    </citation>
    <scope>NUCLEOTIDE SEQUENCE [LARGE SCALE GENOMIC DNA]</scope>
    <source>
        <strain evidence="2 3">KCTC 32238</strain>
    </source>
</reference>
<dbReference type="Proteomes" id="UP000672097">
    <property type="component" value="Unassembled WGS sequence"/>
</dbReference>
<comment type="caution">
    <text evidence="2">The sequence shown here is derived from an EMBL/GenBank/DDBJ whole genome shotgun (WGS) entry which is preliminary data.</text>
</comment>
<name>A0ABS5E1V8_9BURK</name>
<gene>
    <name evidence="2" type="ORF">KAK11_18405</name>
</gene>
<dbReference type="InterPro" id="IPR016181">
    <property type="entry name" value="Acyl_CoA_acyltransferase"/>
</dbReference>
<keyword evidence="3" id="KW-1185">Reference proteome</keyword>
<dbReference type="EC" id="2.3.1.-" evidence="2"/>
<evidence type="ECO:0000313" key="2">
    <source>
        <dbReference type="EMBL" id="MBQ0937304.1"/>
    </source>
</evidence>
<keyword evidence="2" id="KW-0808">Transferase</keyword>
<dbReference type="InterPro" id="IPR000182">
    <property type="entry name" value="GNAT_dom"/>
</dbReference>
<keyword evidence="2" id="KW-0012">Acyltransferase</keyword>
<dbReference type="GO" id="GO:0016746">
    <property type="term" value="F:acyltransferase activity"/>
    <property type="evidence" value="ECO:0007669"/>
    <property type="project" value="UniProtKB-KW"/>
</dbReference>
<dbReference type="Pfam" id="PF13673">
    <property type="entry name" value="Acetyltransf_10"/>
    <property type="match status" value="1"/>
</dbReference>
<organism evidence="2 3">
    <name type="scientific">Ideonella paludis</name>
    <dbReference type="NCBI Taxonomy" id="1233411"/>
    <lineage>
        <taxon>Bacteria</taxon>
        <taxon>Pseudomonadati</taxon>
        <taxon>Pseudomonadota</taxon>
        <taxon>Betaproteobacteria</taxon>
        <taxon>Burkholderiales</taxon>
        <taxon>Sphaerotilaceae</taxon>
        <taxon>Ideonella</taxon>
    </lineage>
</organism>
<sequence>MLQPSDIQWQHARFEALSLQQLYALLQLRAEVFILEQGPYQDLDGLDQHSVHLMGCAPDGRMLAYLRIVEAGHKYEEPSIGRVVCALATRGTGLGRELVRRGVALCDALYPGQANRISAQAHLQAFYRGFGYEPCSEIYSEDNIPHIKMLRPAGPSIPSP</sequence>
<feature type="domain" description="N-acetyltransferase" evidence="1">
    <location>
        <begin position="12"/>
        <end position="154"/>
    </location>
</feature>
<evidence type="ECO:0000259" key="1">
    <source>
        <dbReference type="PROSITE" id="PS51186"/>
    </source>
</evidence>